<proteinExistence type="predicted"/>
<dbReference type="Proteomes" id="UP001597601">
    <property type="component" value="Unassembled WGS sequence"/>
</dbReference>
<gene>
    <name evidence="2" type="ORF">ACFSYC_05320</name>
</gene>
<feature type="region of interest" description="Disordered" evidence="1">
    <location>
        <begin position="19"/>
        <end position="49"/>
    </location>
</feature>
<keyword evidence="3" id="KW-1185">Reference proteome</keyword>
<name>A0ABW5XM59_9SPHI</name>
<evidence type="ECO:0000313" key="2">
    <source>
        <dbReference type="EMBL" id="MFD2864102.1"/>
    </source>
</evidence>
<organism evidence="2 3">
    <name type="scientific">Mucilaginibacter antarcticus</name>
    <dbReference type="NCBI Taxonomy" id="1855725"/>
    <lineage>
        <taxon>Bacteria</taxon>
        <taxon>Pseudomonadati</taxon>
        <taxon>Bacteroidota</taxon>
        <taxon>Sphingobacteriia</taxon>
        <taxon>Sphingobacteriales</taxon>
        <taxon>Sphingobacteriaceae</taxon>
        <taxon>Mucilaginibacter</taxon>
    </lineage>
</organism>
<dbReference type="RefSeq" id="WP_377124293.1">
    <property type="nucleotide sequence ID" value="NZ_JBHUHN010000001.1"/>
</dbReference>
<reference evidence="3" key="1">
    <citation type="journal article" date="2019" name="Int. J. Syst. Evol. Microbiol.">
        <title>The Global Catalogue of Microorganisms (GCM) 10K type strain sequencing project: providing services to taxonomists for standard genome sequencing and annotation.</title>
        <authorList>
            <consortium name="The Broad Institute Genomics Platform"/>
            <consortium name="The Broad Institute Genome Sequencing Center for Infectious Disease"/>
            <person name="Wu L."/>
            <person name="Ma J."/>
        </authorList>
    </citation>
    <scope>NUCLEOTIDE SEQUENCE [LARGE SCALE GENOMIC DNA]</scope>
    <source>
        <strain evidence="3">KCTC 52232</strain>
    </source>
</reference>
<sequence length="49" mass="5485">MTTTLTRISSTIVTKVQAERLHKNAQENDTAEPKTSNAPKGHCHYIYKA</sequence>
<accession>A0ABW5XM59</accession>
<evidence type="ECO:0000256" key="1">
    <source>
        <dbReference type="SAM" id="MobiDB-lite"/>
    </source>
</evidence>
<dbReference type="EMBL" id="JBHUON010000004">
    <property type="protein sequence ID" value="MFD2864102.1"/>
    <property type="molecule type" value="Genomic_DNA"/>
</dbReference>
<comment type="caution">
    <text evidence="2">The sequence shown here is derived from an EMBL/GenBank/DDBJ whole genome shotgun (WGS) entry which is preliminary data.</text>
</comment>
<protein>
    <submittedName>
        <fullName evidence="2">Uncharacterized protein</fullName>
    </submittedName>
</protein>
<evidence type="ECO:0000313" key="3">
    <source>
        <dbReference type="Proteomes" id="UP001597601"/>
    </source>
</evidence>